<accession>A0A0F7SKK0</accession>
<sequence>MVIIRKQKKTANTILESAQRAELIQVAGPAERCFVKSQETGRAILASPTI</sequence>
<name>A0A0F7SKK0_PHARH</name>
<evidence type="ECO:0000313" key="1">
    <source>
        <dbReference type="EMBL" id="CDZ97462.1"/>
    </source>
</evidence>
<protein>
    <submittedName>
        <fullName evidence="1">Uncharacterized protein</fullName>
    </submittedName>
</protein>
<dbReference type="EMBL" id="LN483167">
    <property type="protein sequence ID" value="CDZ97462.1"/>
    <property type="molecule type" value="Genomic_DNA"/>
</dbReference>
<proteinExistence type="predicted"/>
<organism evidence="1">
    <name type="scientific">Phaffia rhodozyma</name>
    <name type="common">Yeast</name>
    <name type="synonym">Xanthophyllomyces dendrorhous</name>
    <dbReference type="NCBI Taxonomy" id="264483"/>
    <lineage>
        <taxon>Eukaryota</taxon>
        <taxon>Fungi</taxon>
        <taxon>Dikarya</taxon>
        <taxon>Basidiomycota</taxon>
        <taxon>Agaricomycotina</taxon>
        <taxon>Tremellomycetes</taxon>
        <taxon>Cystofilobasidiales</taxon>
        <taxon>Mrakiaceae</taxon>
        <taxon>Phaffia</taxon>
    </lineage>
</organism>
<reference evidence="1" key="1">
    <citation type="submission" date="2014-08" db="EMBL/GenBank/DDBJ databases">
        <authorList>
            <person name="Sharma Rahul"/>
            <person name="Thines Marco"/>
        </authorList>
    </citation>
    <scope>NUCLEOTIDE SEQUENCE</scope>
</reference>
<dbReference type="AlphaFoldDB" id="A0A0F7SKK0"/>